<dbReference type="InterPro" id="IPR036779">
    <property type="entry name" value="LysM_dom_sf"/>
</dbReference>
<comment type="caution">
    <text evidence="7">The sequence shown here is derived from an EMBL/GenBank/DDBJ whole genome shotgun (WGS) entry which is preliminary data.</text>
</comment>
<keyword evidence="8" id="KW-1185">Reference proteome</keyword>
<protein>
    <recommendedName>
        <fullName evidence="6">LysM domain-containing protein</fullName>
    </recommendedName>
</protein>
<organism evidence="7 8">
    <name type="scientific">Cylindrodendrum hubeiense</name>
    <dbReference type="NCBI Taxonomy" id="595255"/>
    <lineage>
        <taxon>Eukaryota</taxon>
        <taxon>Fungi</taxon>
        <taxon>Dikarya</taxon>
        <taxon>Ascomycota</taxon>
        <taxon>Pezizomycotina</taxon>
        <taxon>Sordariomycetes</taxon>
        <taxon>Hypocreomycetidae</taxon>
        <taxon>Hypocreales</taxon>
        <taxon>Nectriaceae</taxon>
        <taxon>Cylindrodendrum</taxon>
    </lineage>
</organism>
<dbReference type="PANTHER" id="PTHR34997">
    <property type="entry name" value="AM15"/>
    <property type="match status" value="1"/>
</dbReference>
<dbReference type="Pfam" id="PF01476">
    <property type="entry name" value="LysM"/>
    <property type="match status" value="1"/>
</dbReference>
<comment type="similarity">
    <text evidence="3">Belongs to the secreted LysM effector family.</text>
</comment>
<evidence type="ECO:0000256" key="5">
    <source>
        <dbReference type="SAM" id="SignalP"/>
    </source>
</evidence>
<sequence length="441" mass="47032">MLATTFPLALLLGTTHAGPLSSLNAVRRQTSGFSLAPDWKLEASNIDSTCKQVLQQTISCDDYVAELGKREYRSSLEDTVLTDSVCAATCNRSLTTSKRRISGACGKTPDLTPGVPVATLIESIISGWEETCLKDTESGGYCNDIIDSWGEFKSIEEMPKNQVCSYCFGAKLRMMQKSPYSAYDELFAEMLSYVNKRCNVKSPTEPINPNTGNDTMPETCDSSSIYITKTGDTCDTVALAKSVSAATLYYINPDLRDCSSIEAGVKLCLPKPCKTLYTAKENDDCVIVAINAGTSHMSLVDWNLSLDSQCTNIWGDSPSWGTVICVTPPGGEFEDKGAGTKRPNSGSGNLGGEGGSGDGYAKGVVAAPKGNVAKDTTKLCGEYIQANSSVGCASMLISTTNAVPIDLFLKANPSLKTAAECDSNLVAGTWYCLRPARGFDD</sequence>
<dbReference type="PANTHER" id="PTHR34997:SF16">
    <property type="entry name" value="LYSM DOMAIN-CONTAINING PROTEIN"/>
    <property type="match status" value="1"/>
</dbReference>
<dbReference type="Gene3D" id="3.10.350.10">
    <property type="entry name" value="LysM domain"/>
    <property type="match status" value="2"/>
</dbReference>
<dbReference type="GO" id="GO:0008061">
    <property type="term" value="F:chitin binding"/>
    <property type="evidence" value="ECO:0007669"/>
    <property type="project" value="UniProtKB-KW"/>
</dbReference>
<dbReference type="OrthoDB" id="5985073at2759"/>
<evidence type="ECO:0000313" key="8">
    <source>
        <dbReference type="Proteomes" id="UP000722485"/>
    </source>
</evidence>
<evidence type="ECO:0000259" key="6">
    <source>
        <dbReference type="PROSITE" id="PS51782"/>
    </source>
</evidence>
<accession>A0A9P5LHQ7</accession>
<proteinExistence type="inferred from homology"/>
<feature type="chain" id="PRO_5040450195" description="LysM domain-containing protein" evidence="5">
    <location>
        <begin position="18"/>
        <end position="441"/>
    </location>
</feature>
<keyword evidence="2" id="KW-0843">Virulence</keyword>
<feature type="domain" description="LysM" evidence="6">
    <location>
        <begin position="224"/>
        <end position="269"/>
    </location>
</feature>
<evidence type="ECO:0000256" key="4">
    <source>
        <dbReference type="SAM" id="MobiDB-lite"/>
    </source>
</evidence>
<dbReference type="EMBL" id="JAANBB010000078">
    <property type="protein sequence ID" value="KAF7551417.1"/>
    <property type="molecule type" value="Genomic_DNA"/>
</dbReference>
<dbReference type="InterPro" id="IPR052210">
    <property type="entry name" value="LysM1-like"/>
</dbReference>
<dbReference type="PROSITE" id="PS51782">
    <property type="entry name" value="LYSM"/>
    <property type="match status" value="1"/>
</dbReference>
<dbReference type="CDD" id="cd00118">
    <property type="entry name" value="LysM"/>
    <property type="match status" value="1"/>
</dbReference>
<gene>
    <name evidence="7" type="ORF">G7Z17_g5036</name>
</gene>
<feature type="signal peptide" evidence="5">
    <location>
        <begin position="1"/>
        <end position="17"/>
    </location>
</feature>
<reference evidence="7" key="1">
    <citation type="submission" date="2020-03" db="EMBL/GenBank/DDBJ databases">
        <title>Draft Genome Sequence of Cylindrodendrum hubeiense.</title>
        <authorList>
            <person name="Buettner E."/>
            <person name="Kellner H."/>
        </authorList>
    </citation>
    <scope>NUCLEOTIDE SEQUENCE</scope>
    <source>
        <strain evidence="7">IHI 201604</strain>
    </source>
</reference>
<dbReference type="InterPro" id="IPR018392">
    <property type="entry name" value="LysM"/>
</dbReference>
<dbReference type="SUPFAM" id="SSF54106">
    <property type="entry name" value="LysM domain"/>
    <property type="match status" value="1"/>
</dbReference>
<dbReference type="Proteomes" id="UP000722485">
    <property type="component" value="Unassembled WGS sequence"/>
</dbReference>
<keyword evidence="1" id="KW-0147">Chitin-binding</keyword>
<evidence type="ECO:0000256" key="3">
    <source>
        <dbReference type="ARBA" id="ARBA00044955"/>
    </source>
</evidence>
<dbReference type="AlphaFoldDB" id="A0A9P5LHQ7"/>
<name>A0A9P5LHQ7_9HYPO</name>
<keyword evidence="5" id="KW-0732">Signal</keyword>
<evidence type="ECO:0000256" key="2">
    <source>
        <dbReference type="ARBA" id="ARBA00023026"/>
    </source>
</evidence>
<evidence type="ECO:0000256" key="1">
    <source>
        <dbReference type="ARBA" id="ARBA00022669"/>
    </source>
</evidence>
<feature type="region of interest" description="Disordered" evidence="4">
    <location>
        <begin position="334"/>
        <end position="354"/>
    </location>
</feature>
<evidence type="ECO:0000313" key="7">
    <source>
        <dbReference type="EMBL" id="KAF7551417.1"/>
    </source>
</evidence>